<evidence type="ECO:0000313" key="1">
    <source>
        <dbReference type="EMBL" id="ERN09578.1"/>
    </source>
</evidence>
<sequence length="70" mass="7862">MKITTQPTSNGGTSKSFFFIAKRITLQSEERLLSTTEMAPKPWYESVLNKSSMELGFVVDKRMTSPQCGL</sequence>
<name>W1PND0_AMBTC</name>
<keyword evidence="2" id="KW-1185">Reference proteome</keyword>
<evidence type="ECO:0000313" key="2">
    <source>
        <dbReference type="Proteomes" id="UP000017836"/>
    </source>
</evidence>
<accession>W1PND0</accession>
<dbReference type="EMBL" id="KI392980">
    <property type="protein sequence ID" value="ERN09578.1"/>
    <property type="molecule type" value="Genomic_DNA"/>
</dbReference>
<dbReference type="AlphaFoldDB" id="W1PND0"/>
<dbReference type="HOGENOM" id="CLU_2761153_0_0_1"/>
<dbReference type="Proteomes" id="UP000017836">
    <property type="component" value="Unassembled WGS sequence"/>
</dbReference>
<proteinExistence type="predicted"/>
<protein>
    <submittedName>
        <fullName evidence="1">Uncharacterized protein</fullName>
    </submittedName>
</protein>
<dbReference type="Gramene" id="ERN09578">
    <property type="protein sequence ID" value="ERN09578"/>
    <property type="gene ID" value="AMTR_s00029p00163430"/>
</dbReference>
<organism evidence="1 2">
    <name type="scientific">Amborella trichopoda</name>
    <dbReference type="NCBI Taxonomy" id="13333"/>
    <lineage>
        <taxon>Eukaryota</taxon>
        <taxon>Viridiplantae</taxon>
        <taxon>Streptophyta</taxon>
        <taxon>Embryophyta</taxon>
        <taxon>Tracheophyta</taxon>
        <taxon>Spermatophyta</taxon>
        <taxon>Magnoliopsida</taxon>
        <taxon>Amborellales</taxon>
        <taxon>Amborellaceae</taxon>
        <taxon>Amborella</taxon>
    </lineage>
</organism>
<reference evidence="2" key="1">
    <citation type="journal article" date="2013" name="Science">
        <title>The Amborella genome and the evolution of flowering plants.</title>
        <authorList>
            <consortium name="Amborella Genome Project"/>
        </authorList>
    </citation>
    <scope>NUCLEOTIDE SEQUENCE [LARGE SCALE GENOMIC DNA]</scope>
</reference>
<gene>
    <name evidence="1" type="ORF">AMTR_s00029p00163430</name>
</gene>